<keyword evidence="5" id="KW-1185">Reference proteome</keyword>
<evidence type="ECO:0000256" key="1">
    <source>
        <dbReference type="ARBA" id="ARBA00007261"/>
    </source>
</evidence>
<evidence type="ECO:0000259" key="3">
    <source>
        <dbReference type="Pfam" id="PF05193"/>
    </source>
</evidence>
<name>A0ABX5D393_LACPE</name>
<dbReference type="PANTHER" id="PTHR11851">
    <property type="entry name" value="METALLOPROTEASE"/>
    <property type="match status" value="1"/>
</dbReference>
<comment type="similarity">
    <text evidence="1">Belongs to the peptidase M16 family.</text>
</comment>
<dbReference type="Gene3D" id="3.30.830.10">
    <property type="entry name" value="Metalloenzyme, LuxS/M16 peptidase-like"/>
    <property type="match status" value="2"/>
</dbReference>
<feature type="domain" description="Peptidase M16 N-terminal" evidence="2">
    <location>
        <begin position="20"/>
        <end position="159"/>
    </location>
</feature>
<dbReference type="PANTHER" id="PTHR11851:SF49">
    <property type="entry name" value="MITOCHONDRIAL-PROCESSING PEPTIDASE SUBUNIT ALPHA"/>
    <property type="match status" value="1"/>
</dbReference>
<gene>
    <name evidence="4" type="ORF">C6Y08_01740</name>
</gene>
<reference evidence="4 5" key="1">
    <citation type="submission" date="2018-03" db="EMBL/GenBank/DDBJ databases">
        <title>Draft Genome Sequences of six Lactobacillus pentosus Strains Isolated from Brines of Traditionally Fermented Spanish-Style Green Table Olives.</title>
        <authorList>
            <person name="Calero-Delgado B."/>
            <person name="Martin-Platero A.M."/>
            <person name="Perez-Pulido A.J."/>
            <person name="Benitez-Cabello A."/>
            <person name="Casimiro-Soriguer C.S."/>
            <person name="Martinez-Bueno M."/>
            <person name="Arroyo-Lopez F.N."/>
            <person name="Rodriguez-Gomez F."/>
            <person name="Bautista-Gallego J."/>
            <person name="Garrido-Fernandez A."/>
            <person name="Jimenez-Diaz R."/>
        </authorList>
    </citation>
    <scope>NUCLEOTIDE SEQUENCE [LARGE SCALE GENOMIC DNA]</scope>
    <source>
        <strain evidence="4 5">IG2</strain>
    </source>
</reference>
<dbReference type="Pfam" id="PF05193">
    <property type="entry name" value="Peptidase_M16_C"/>
    <property type="match status" value="1"/>
</dbReference>
<dbReference type="InterPro" id="IPR011249">
    <property type="entry name" value="Metalloenz_LuxS/M16"/>
</dbReference>
<sequence length="419" mass="48130">MILLEQITLNNNLPIFHLKSSNLGEQVNITVWFRVGSRNDKEGKFGAAHLIEHSMLRILINKNIDLKEYLLKNALEYKILTSIDFILLRFICTKTKSLTILHDIKKAFDEVKIKPDVFNQEKALVENEIAIKMGTQSKQYFDTLRENIWSSNLGHPILGNSLDIQSINVREITDTIQWLWNKKKFFVLYTGDLSLQQFQITFNPSVSSVGSNHLTDFPLVPAKKATIRKSSMELNIPEYTTLNVSLIYPLENKVMEKNALLMTLLSRLIAFGDMGFLSKALRTGESPLYYVMAFPFSFQFENVLIVNFIAKHEQVSQIIDSTQTAIHNLNSNLEKVSQYFDIVKKGFVNDISKAQRSDFDAMNYIGQALIYNHRVNRLSETTKEINSIDIEMIENFSKTVFSTDQPMYFIAGGEEMSYE</sequence>
<evidence type="ECO:0000313" key="4">
    <source>
        <dbReference type="EMBL" id="PRO95993.1"/>
    </source>
</evidence>
<comment type="caution">
    <text evidence="4">The sequence shown here is derived from an EMBL/GenBank/DDBJ whole genome shotgun (WGS) entry which is preliminary data.</text>
</comment>
<dbReference type="EMBL" id="PVOB01000025">
    <property type="protein sequence ID" value="PRO95993.1"/>
    <property type="molecule type" value="Genomic_DNA"/>
</dbReference>
<dbReference type="SUPFAM" id="SSF63411">
    <property type="entry name" value="LuxS/MPP-like metallohydrolase"/>
    <property type="match status" value="2"/>
</dbReference>
<dbReference type="InterPro" id="IPR007863">
    <property type="entry name" value="Peptidase_M16_C"/>
</dbReference>
<organism evidence="4 5">
    <name type="scientific">Lactiplantibacillus pentosus</name>
    <name type="common">Lactobacillus pentosus</name>
    <dbReference type="NCBI Taxonomy" id="1589"/>
    <lineage>
        <taxon>Bacteria</taxon>
        <taxon>Bacillati</taxon>
        <taxon>Bacillota</taxon>
        <taxon>Bacilli</taxon>
        <taxon>Lactobacillales</taxon>
        <taxon>Lactobacillaceae</taxon>
        <taxon>Lactiplantibacillus</taxon>
    </lineage>
</organism>
<proteinExistence type="inferred from homology"/>
<dbReference type="InterPro" id="IPR050361">
    <property type="entry name" value="MPP/UQCRC_Complex"/>
</dbReference>
<dbReference type="InterPro" id="IPR011765">
    <property type="entry name" value="Pept_M16_N"/>
</dbReference>
<accession>A0ABX5D393</accession>
<evidence type="ECO:0008006" key="6">
    <source>
        <dbReference type="Google" id="ProtNLM"/>
    </source>
</evidence>
<evidence type="ECO:0000259" key="2">
    <source>
        <dbReference type="Pfam" id="PF00675"/>
    </source>
</evidence>
<dbReference type="Proteomes" id="UP000238378">
    <property type="component" value="Unassembled WGS sequence"/>
</dbReference>
<feature type="domain" description="Peptidase M16 C-terminal" evidence="3">
    <location>
        <begin position="167"/>
        <end position="332"/>
    </location>
</feature>
<evidence type="ECO:0000313" key="5">
    <source>
        <dbReference type="Proteomes" id="UP000238378"/>
    </source>
</evidence>
<dbReference type="Pfam" id="PF00675">
    <property type="entry name" value="Peptidase_M16"/>
    <property type="match status" value="1"/>
</dbReference>
<protein>
    <recommendedName>
        <fullName evidence="6">Insulinase family protein</fullName>
    </recommendedName>
</protein>